<dbReference type="InterPro" id="IPR036291">
    <property type="entry name" value="NAD(P)-bd_dom_sf"/>
</dbReference>
<organism evidence="4 5">
    <name type="scientific">Exophiala sideris</name>
    <dbReference type="NCBI Taxonomy" id="1016849"/>
    <lineage>
        <taxon>Eukaryota</taxon>
        <taxon>Fungi</taxon>
        <taxon>Dikarya</taxon>
        <taxon>Ascomycota</taxon>
        <taxon>Pezizomycotina</taxon>
        <taxon>Eurotiomycetes</taxon>
        <taxon>Chaetothyriomycetidae</taxon>
        <taxon>Chaetothyriales</taxon>
        <taxon>Herpotrichiellaceae</taxon>
        <taxon>Exophiala</taxon>
    </lineage>
</organism>
<evidence type="ECO:0000256" key="1">
    <source>
        <dbReference type="ARBA" id="ARBA00006484"/>
    </source>
</evidence>
<sequence>MTDQAAGIIPFGSTVIHSDPVDCSKPINRTNIRGKTIVITGGASGFGKACFEDWASHGANIIIGDINDKAGTQVVAQMRASTNNSNHHFIHLDVTSWSSQASFFKRAASLSPHGGIDCVMANAGVAIAQENAVFEEPPDYSTMDNPAAPQMRTLDTNLNGLMYTTNLALSYLSRNPGSERCQVGRHIGTRDRHLILVSSIAGLASLPSQPIYATAKHGVVGLFRALRMTTPIKHGIRINMINPYFVDTPILGPMGAVVLAGGGMATVPDVVEATTRLVADQGIIGRALVIGSKTSQEDAKAMGLELQTNDQAVWDVHADDFAQSDLFVRRIIGVTNLITQARGWGGIVSDVVRKVSGATWKILGY</sequence>
<reference evidence="4 5" key="1">
    <citation type="submission" date="2015-01" db="EMBL/GenBank/DDBJ databases">
        <title>The Genome Sequence of Exophiala sideris CBS121828.</title>
        <authorList>
            <consortium name="The Broad Institute Genomics Platform"/>
            <person name="Cuomo C."/>
            <person name="de Hoog S."/>
            <person name="Gorbushina A."/>
            <person name="Stielow B."/>
            <person name="Teixiera M."/>
            <person name="Abouelleil A."/>
            <person name="Chapman S.B."/>
            <person name="Priest M."/>
            <person name="Young S.K."/>
            <person name="Wortman J."/>
            <person name="Nusbaum C."/>
            <person name="Birren B."/>
        </authorList>
    </citation>
    <scope>NUCLEOTIDE SEQUENCE [LARGE SCALE GENOMIC DNA]</scope>
    <source>
        <strain evidence="4 5">CBS 121828</strain>
    </source>
</reference>
<dbReference type="InterPro" id="IPR020904">
    <property type="entry name" value="Sc_DH/Rdtase_CS"/>
</dbReference>
<protein>
    <submittedName>
        <fullName evidence="4">Uncharacterized protein</fullName>
    </submittedName>
</protein>
<dbReference type="Pfam" id="PF00106">
    <property type="entry name" value="adh_short"/>
    <property type="match status" value="1"/>
</dbReference>
<dbReference type="GO" id="GO:0016616">
    <property type="term" value="F:oxidoreductase activity, acting on the CH-OH group of donors, NAD or NADP as acceptor"/>
    <property type="evidence" value="ECO:0007669"/>
    <property type="project" value="TreeGrafter"/>
</dbReference>
<dbReference type="EMBL" id="KN846953">
    <property type="protein sequence ID" value="KIV80563.1"/>
    <property type="molecule type" value="Genomic_DNA"/>
</dbReference>
<accession>A0A0D1Z0X1</accession>
<evidence type="ECO:0000313" key="4">
    <source>
        <dbReference type="EMBL" id="KIV80563.1"/>
    </source>
</evidence>
<evidence type="ECO:0000256" key="2">
    <source>
        <dbReference type="ARBA" id="ARBA00022857"/>
    </source>
</evidence>
<dbReference type="PANTHER" id="PTHR44229">
    <property type="entry name" value="15-HYDROXYPROSTAGLANDIN DEHYDROGENASE [NAD(+)]"/>
    <property type="match status" value="1"/>
</dbReference>
<dbReference type="PANTHER" id="PTHR44229:SF4">
    <property type="entry name" value="15-HYDROXYPROSTAGLANDIN DEHYDROGENASE [NAD(+)]"/>
    <property type="match status" value="1"/>
</dbReference>
<dbReference type="OrthoDB" id="5371740at2759"/>
<evidence type="ECO:0000256" key="3">
    <source>
        <dbReference type="ARBA" id="ARBA00023002"/>
    </source>
</evidence>
<keyword evidence="3" id="KW-0560">Oxidoreductase</keyword>
<dbReference type="HOGENOM" id="CLU_010194_13_3_1"/>
<dbReference type="AlphaFoldDB" id="A0A0D1Z0X1"/>
<dbReference type="PRINTS" id="PR00081">
    <property type="entry name" value="GDHRDH"/>
</dbReference>
<dbReference type="PROSITE" id="PS00061">
    <property type="entry name" value="ADH_SHORT"/>
    <property type="match status" value="1"/>
</dbReference>
<dbReference type="SUPFAM" id="SSF51735">
    <property type="entry name" value="NAD(P)-binding Rossmann-fold domains"/>
    <property type="match status" value="1"/>
</dbReference>
<keyword evidence="2" id="KW-0521">NADP</keyword>
<name>A0A0D1Z0X1_9EURO</name>
<gene>
    <name evidence="4" type="ORF">PV11_08056</name>
</gene>
<dbReference type="STRING" id="1016849.A0A0D1Z0X1"/>
<comment type="similarity">
    <text evidence="1">Belongs to the short-chain dehydrogenases/reductases (SDR) family.</text>
</comment>
<dbReference type="Proteomes" id="UP000053599">
    <property type="component" value="Unassembled WGS sequence"/>
</dbReference>
<dbReference type="GO" id="GO:0005737">
    <property type="term" value="C:cytoplasm"/>
    <property type="evidence" value="ECO:0007669"/>
    <property type="project" value="TreeGrafter"/>
</dbReference>
<proteinExistence type="inferred from homology"/>
<dbReference type="InterPro" id="IPR002347">
    <property type="entry name" value="SDR_fam"/>
</dbReference>
<evidence type="ECO:0000313" key="5">
    <source>
        <dbReference type="Proteomes" id="UP000053599"/>
    </source>
</evidence>
<dbReference type="Gene3D" id="3.40.50.720">
    <property type="entry name" value="NAD(P)-binding Rossmann-like Domain"/>
    <property type="match status" value="1"/>
</dbReference>